<accession>A0A7G2CH63</accession>
<name>A0A7G2CH63_9TRYP</name>
<evidence type="ECO:0000313" key="3">
    <source>
        <dbReference type="EMBL" id="CAD2217542.1"/>
    </source>
</evidence>
<reference evidence="3 4" key="1">
    <citation type="submission" date="2020-08" db="EMBL/GenBank/DDBJ databases">
        <authorList>
            <person name="Newling K."/>
            <person name="Davey J."/>
            <person name="Forrester S."/>
        </authorList>
    </citation>
    <scope>NUCLEOTIDE SEQUENCE [LARGE SCALE GENOMIC DNA]</scope>
    <source>
        <strain evidence="4">Crithidia deanei Carvalho (ATCC PRA-265)</strain>
    </source>
</reference>
<protein>
    <submittedName>
        <fullName evidence="3">Uncharacterized protein</fullName>
    </submittedName>
</protein>
<organism evidence="3 4">
    <name type="scientific">Angomonas deanei</name>
    <dbReference type="NCBI Taxonomy" id="59799"/>
    <lineage>
        <taxon>Eukaryota</taxon>
        <taxon>Discoba</taxon>
        <taxon>Euglenozoa</taxon>
        <taxon>Kinetoplastea</taxon>
        <taxon>Metakinetoplastina</taxon>
        <taxon>Trypanosomatida</taxon>
        <taxon>Trypanosomatidae</taxon>
        <taxon>Strigomonadinae</taxon>
        <taxon>Angomonas</taxon>
    </lineage>
</organism>
<gene>
    <name evidence="3" type="ORF">ADEAN_000502000</name>
</gene>
<dbReference type="EMBL" id="LR877153">
    <property type="protein sequence ID" value="CAD2217542.1"/>
    <property type="molecule type" value="Genomic_DNA"/>
</dbReference>
<sequence length="461" mass="53145">MAGLIDPTKSDGKAAPGENLSRGAVNLKAENDDLKAQLADCQNEIQTLHKNLLEKAKQAENTNALKGVEAELDSVRKSLADSNFASTEKTLMLKRYANNIVAPQTEGILHSYHEKVQLMFDAFESILRVKDKQLEDAVNKKEVSSLVQVNELRKEHEEEVAQIYARNRAQLEEVEEQHRQRIAELEKRVLNSNDGADERVNSVKNTLEQERKRATLERENLKLHYEDELNKARINYQDDLQKLKDSLGSGTQDRQRLADTVRTLEEGHNRDLKSLKDELALATKRHDAEIQRIRSQSTAELNKATADLRESEDKRTKLEKELVTLRGDNLLLMNEKKNVERGQNDQLKNSLQQQEHLLAVIGILINDHKNKSPAFDSDIEVLQSIIDDKDYSSFRQRAKDVAYNKNRKDYSKDIGKVDEQKEQESKEFLEFAENMRKKREERMEKLKSLKSDMYNTKKNQN</sequence>
<evidence type="ECO:0000313" key="4">
    <source>
        <dbReference type="Proteomes" id="UP000515908"/>
    </source>
</evidence>
<keyword evidence="4" id="KW-1185">Reference proteome</keyword>
<dbReference type="AlphaFoldDB" id="A0A7G2CH63"/>
<feature type="region of interest" description="Disordered" evidence="2">
    <location>
        <begin position="1"/>
        <end position="21"/>
    </location>
</feature>
<feature type="coiled-coil region" evidence="1">
    <location>
        <begin position="146"/>
        <end position="328"/>
    </location>
</feature>
<feature type="coiled-coil region" evidence="1">
    <location>
        <begin position="24"/>
        <end position="62"/>
    </location>
</feature>
<evidence type="ECO:0000256" key="2">
    <source>
        <dbReference type="SAM" id="MobiDB-lite"/>
    </source>
</evidence>
<dbReference type="Proteomes" id="UP000515908">
    <property type="component" value="Chromosome 09"/>
</dbReference>
<feature type="region of interest" description="Disordered" evidence="2">
    <location>
        <begin position="441"/>
        <end position="461"/>
    </location>
</feature>
<dbReference type="VEuPathDB" id="TriTrypDB:ADEAN_000502000"/>
<feature type="compositionally biased region" description="Basic and acidic residues" evidence="2">
    <location>
        <begin position="441"/>
        <end position="450"/>
    </location>
</feature>
<evidence type="ECO:0000256" key="1">
    <source>
        <dbReference type="SAM" id="Coils"/>
    </source>
</evidence>
<dbReference type="OrthoDB" id="3176171at2759"/>
<keyword evidence="1" id="KW-0175">Coiled coil</keyword>
<proteinExistence type="predicted"/>